<dbReference type="Gene3D" id="1.10.10.10">
    <property type="entry name" value="Winged helix-like DNA-binding domain superfamily/Winged helix DNA-binding domain"/>
    <property type="match status" value="1"/>
</dbReference>
<dbReference type="PRINTS" id="PR00053">
    <property type="entry name" value="FORKHEAD"/>
</dbReference>
<reference evidence="9" key="2">
    <citation type="submission" date="2014-02" db="EMBL/GenBank/DDBJ databases">
        <title>Complete DNA sequence of /Kuraishia capsulata/ illustrates novel genomic features among budding yeasts (/Saccharomycotina/).</title>
        <authorList>
            <person name="Morales L."/>
            <person name="Noel B."/>
            <person name="Porcel B."/>
            <person name="Marcet-Houben M."/>
            <person name="Hullo M-F."/>
            <person name="Sacerdot C."/>
            <person name="Tekaia F."/>
            <person name="Leh-Louis V."/>
            <person name="Despons L."/>
            <person name="Khanna V."/>
            <person name="Aury J-M."/>
            <person name="Barbe V."/>
            <person name="Couloux A."/>
            <person name="Labadie K."/>
            <person name="Pelletier E."/>
            <person name="Souciet J-L."/>
            <person name="Boekhout T."/>
            <person name="Gabaldon T."/>
            <person name="Wincker P."/>
            <person name="Dujon B."/>
        </authorList>
    </citation>
    <scope>NUCLEOTIDE SEQUENCE</scope>
    <source>
        <strain evidence="9">CBS 1993</strain>
    </source>
</reference>
<keyword evidence="5 6" id="KW-0539">Nucleus</keyword>
<dbReference type="PROSITE" id="PS00657">
    <property type="entry name" value="FORK_HEAD_1"/>
    <property type="match status" value="1"/>
</dbReference>
<evidence type="ECO:0000256" key="3">
    <source>
        <dbReference type="ARBA" id="ARBA00023125"/>
    </source>
</evidence>
<dbReference type="HOGENOM" id="CLU_741990_0_0_1"/>
<dbReference type="PROSITE" id="PS00658">
    <property type="entry name" value="FORK_HEAD_2"/>
    <property type="match status" value="1"/>
</dbReference>
<evidence type="ECO:0000256" key="4">
    <source>
        <dbReference type="ARBA" id="ARBA00023163"/>
    </source>
</evidence>
<evidence type="ECO:0000256" key="2">
    <source>
        <dbReference type="ARBA" id="ARBA00023015"/>
    </source>
</evidence>
<dbReference type="GO" id="GO:0005634">
    <property type="term" value="C:nucleus"/>
    <property type="evidence" value="ECO:0007669"/>
    <property type="project" value="UniProtKB-SubCell"/>
</dbReference>
<dbReference type="OrthoDB" id="5954824at2759"/>
<evidence type="ECO:0000313" key="9">
    <source>
        <dbReference type="EMBL" id="CDK25049.1"/>
    </source>
</evidence>
<protein>
    <recommendedName>
        <fullName evidence="8">Fork-head domain-containing protein</fullName>
    </recommendedName>
</protein>
<dbReference type="EMBL" id="HG793125">
    <property type="protein sequence ID" value="CDK25049.1"/>
    <property type="molecule type" value="Genomic_DNA"/>
</dbReference>
<dbReference type="PROSITE" id="PS50039">
    <property type="entry name" value="FORK_HEAD_3"/>
    <property type="match status" value="1"/>
</dbReference>
<feature type="region of interest" description="Disordered" evidence="7">
    <location>
        <begin position="18"/>
        <end position="40"/>
    </location>
</feature>
<evidence type="ECO:0000256" key="6">
    <source>
        <dbReference type="PROSITE-ProRule" id="PRU00089"/>
    </source>
</evidence>
<evidence type="ECO:0000256" key="7">
    <source>
        <dbReference type="SAM" id="MobiDB-lite"/>
    </source>
</evidence>
<keyword evidence="10" id="KW-1185">Reference proteome</keyword>
<dbReference type="GeneID" id="34518452"/>
<dbReference type="InterPro" id="IPR030456">
    <property type="entry name" value="TF_fork_head_CS_2"/>
</dbReference>
<gene>
    <name evidence="9" type="ORF">KUCA_T00001016001</name>
</gene>
<dbReference type="STRING" id="1382522.W6MG96"/>
<dbReference type="SUPFAM" id="SSF46785">
    <property type="entry name" value="Winged helix' DNA-binding domain"/>
    <property type="match status" value="1"/>
</dbReference>
<dbReference type="FunFam" id="1.10.10.10:FF:000260">
    <property type="entry name" value="Forkhead transcription factor (Sep1)"/>
    <property type="match status" value="1"/>
</dbReference>
<organism evidence="9 10">
    <name type="scientific">Kuraishia capsulata CBS 1993</name>
    <dbReference type="NCBI Taxonomy" id="1382522"/>
    <lineage>
        <taxon>Eukaryota</taxon>
        <taxon>Fungi</taxon>
        <taxon>Dikarya</taxon>
        <taxon>Ascomycota</taxon>
        <taxon>Saccharomycotina</taxon>
        <taxon>Pichiomycetes</taxon>
        <taxon>Pichiales</taxon>
        <taxon>Pichiaceae</taxon>
        <taxon>Kuraishia</taxon>
    </lineage>
</organism>
<reference evidence="9" key="1">
    <citation type="submission" date="2013-12" db="EMBL/GenBank/DDBJ databases">
        <authorList>
            <person name="Genoscope - CEA"/>
        </authorList>
    </citation>
    <scope>NUCLEOTIDE SEQUENCE</scope>
    <source>
        <strain evidence="9">CBS 1993</strain>
    </source>
</reference>
<feature type="DNA-binding region" description="Fork-head" evidence="6">
    <location>
        <begin position="98"/>
        <end position="190"/>
    </location>
</feature>
<dbReference type="PANTHER" id="PTHR45881:SF1">
    <property type="entry name" value="FORK HEAD PROTEIN HOMOLOG 2"/>
    <property type="match status" value="1"/>
</dbReference>
<evidence type="ECO:0000313" key="10">
    <source>
        <dbReference type="Proteomes" id="UP000019384"/>
    </source>
</evidence>
<dbReference type="SMART" id="SM00339">
    <property type="entry name" value="FH"/>
    <property type="match status" value="1"/>
</dbReference>
<dbReference type="InterPro" id="IPR018122">
    <property type="entry name" value="TF_fork_head_CS_1"/>
</dbReference>
<evidence type="ECO:0000259" key="8">
    <source>
        <dbReference type="PROSITE" id="PS50039"/>
    </source>
</evidence>
<keyword evidence="2" id="KW-0805">Transcription regulation</keyword>
<proteinExistence type="predicted"/>
<accession>W6MG96</accession>
<feature type="compositionally biased region" description="Polar residues" evidence="7">
    <location>
        <begin position="18"/>
        <end position="29"/>
    </location>
</feature>
<keyword evidence="3 6" id="KW-0238">DNA-binding</keyword>
<feature type="domain" description="Fork-head" evidence="8">
    <location>
        <begin position="98"/>
        <end position="190"/>
    </location>
</feature>
<dbReference type="PANTHER" id="PTHR45881">
    <property type="entry name" value="CHECKPOINT SUPPRESSOR 1-LIKE, ISOFORM A-RELATED"/>
    <property type="match status" value="1"/>
</dbReference>
<dbReference type="InterPro" id="IPR036388">
    <property type="entry name" value="WH-like_DNA-bd_sf"/>
</dbReference>
<dbReference type="InterPro" id="IPR001766">
    <property type="entry name" value="Fork_head_dom"/>
</dbReference>
<name>W6MG96_9ASCO</name>
<keyword evidence="4" id="KW-0804">Transcription</keyword>
<feature type="region of interest" description="Disordered" evidence="7">
    <location>
        <begin position="190"/>
        <end position="211"/>
    </location>
</feature>
<evidence type="ECO:0000256" key="5">
    <source>
        <dbReference type="ARBA" id="ARBA00023242"/>
    </source>
</evidence>
<dbReference type="GO" id="GO:0001228">
    <property type="term" value="F:DNA-binding transcription activator activity, RNA polymerase II-specific"/>
    <property type="evidence" value="ECO:0007669"/>
    <property type="project" value="UniProtKB-ARBA"/>
</dbReference>
<dbReference type="Pfam" id="PF00250">
    <property type="entry name" value="Forkhead"/>
    <property type="match status" value="1"/>
</dbReference>
<sequence>MHSASNILRSLNSVHLPTYSLPPQVSMNPPSTPPEADEADPITPTIVIRSPDQHLGINQSYKESSLKKQKKAKGPIMDFQIPPPEELPVIYDEPDHKKPPYSYATLIGMAILRSEERKLTLSQIYGWISQTFRYYKKEDVGWQNSIRHNLSLNKAFTKTEKSKDGKGHFWKIETGYEHIFLKNKASSKRKIDDANGPMNETKPSLLPPLPRAHIDESPIPVKRYKPSDIKIGNGELLNIPSLGAPSPNWRMSNDHQPQMIFKSTSEFSSTTTIFDSPRPLYGNANREFTSSFSCNFELSPVKVKETGPLLEPITPARQFRQSTNLTKTPNSVKKLWNSPSYLDDFYTSPVNDGSPRKKVTDLFGFFNRKENDI</sequence>
<evidence type="ECO:0000256" key="1">
    <source>
        <dbReference type="ARBA" id="ARBA00004123"/>
    </source>
</evidence>
<dbReference type="AlphaFoldDB" id="W6MG96"/>
<dbReference type="InterPro" id="IPR036390">
    <property type="entry name" value="WH_DNA-bd_sf"/>
</dbReference>
<comment type="subcellular location">
    <subcellularLocation>
        <location evidence="1 6">Nucleus</location>
    </subcellularLocation>
</comment>
<dbReference type="CDD" id="cd00059">
    <property type="entry name" value="FH_FOX"/>
    <property type="match status" value="1"/>
</dbReference>
<dbReference type="RefSeq" id="XP_022457064.1">
    <property type="nucleotide sequence ID" value="XM_022605613.1"/>
</dbReference>
<dbReference type="Proteomes" id="UP000019384">
    <property type="component" value="Unassembled WGS sequence"/>
</dbReference>
<dbReference type="GO" id="GO:0000978">
    <property type="term" value="F:RNA polymerase II cis-regulatory region sequence-specific DNA binding"/>
    <property type="evidence" value="ECO:0007669"/>
    <property type="project" value="UniProtKB-ARBA"/>
</dbReference>